<gene>
    <name evidence="2" type="ORF">MSPICULIGERA_LOCUS6132</name>
</gene>
<feature type="non-terminal residue" evidence="2">
    <location>
        <position position="1"/>
    </location>
</feature>
<organism evidence="2 3">
    <name type="scientific">Mesorhabditis spiculigera</name>
    <dbReference type="NCBI Taxonomy" id="96644"/>
    <lineage>
        <taxon>Eukaryota</taxon>
        <taxon>Metazoa</taxon>
        <taxon>Ecdysozoa</taxon>
        <taxon>Nematoda</taxon>
        <taxon>Chromadorea</taxon>
        <taxon>Rhabditida</taxon>
        <taxon>Rhabditina</taxon>
        <taxon>Rhabditomorpha</taxon>
        <taxon>Rhabditoidea</taxon>
        <taxon>Rhabditidae</taxon>
        <taxon>Mesorhabditinae</taxon>
        <taxon>Mesorhabditis</taxon>
    </lineage>
</organism>
<name>A0AA36CGF3_9BILA</name>
<keyword evidence="3" id="KW-1185">Reference proteome</keyword>
<dbReference type="AlphaFoldDB" id="A0AA36CGF3"/>
<evidence type="ECO:0000313" key="3">
    <source>
        <dbReference type="Proteomes" id="UP001177023"/>
    </source>
</evidence>
<evidence type="ECO:0000256" key="1">
    <source>
        <dbReference type="SAM" id="Phobius"/>
    </source>
</evidence>
<proteinExistence type="predicted"/>
<dbReference type="EMBL" id="CATQJA010001508">
    <property type="protein sequence ID" value="CAJ0567584.1"/>
    <property type="molecule type" value="Genomic_DNA"/>
</dbReference>
<keyword evidence="1" id="KW-0472">Membrane</keyword>
<evidence type="ECO:0000313" key="2">
    <source>
        <dbReference type="EMBL" id="CAJ0567584.1"/>
    </source>
</evidence>
<accession>A0AA36CGF3</accession>
<protein>
    <submittedName>
        <fullName evidence="2">Uncharacterized protein</fullName>
    </submittedName>
</protein>
<comment type="caution">
    <text evidence="2">The sequence shown here is derived from an EMBL/GenBank/DDBJ whole genome shotgun (WGS) entry which is preliminary data.</text>
</comment>
<feature type="transmembrane region" description="Helical" evidence="1">
    <location>
        <begin position="135"/>
        <end position="160"/>
    </location>
</feature>
<reference evidence="2" key="1">
    <citation type="submission" date="2023-06" db="EMBL/GenBank/DDBJ databases">
        <authorList>
            <person name="Delattre M."/>
        </authorList>
    </citation>
    <scope>NUCLEOTIDE SEQUENCE</scope>
    <source>
        <strain evidence="2">AF72</strain>
    </source>
</reference>
<keyword evidence="1" id="KW-1133">Transmembrane helix</keyword>
<sequence>MALKSSEIGGSDNASILSGLHFGKVNDIALKILGSPEMLKLKAELGRRIEARFSKQCSETSDTVGTMVQLRNEKQIASIVELCLNAIQAQLKPKIALGNSKLSKELESLCLQIVPPVTKLIAGFVELCYANSGAILYYGTLAAVVVAVAGIVATAVWAALKITNSSDTDDGNKE</sequence>
<dbReference type="Proteomes" id="UP001177023">
    <property type="component" value="Unassembled WGS sequence"/>
</dbReference>
<keyword evidence="1" id="KW-0812">Transmembrane</keyword>